<name>A0ABN9QVS7_9DINO</name>
<evidence type="ECO:0000313" key="2">
    <source>
        <dbReference type="EMBL" id="CAK0809193.1"/>
    </source>
</evidence>
<feature type="compositionally biased region" description="Basic residues" evidence="1">
    <location>
        <begin position="106"/>
        <end position="120"/>
    </location>
</feature>
<reference evidence="2" key="1">
    <citation type="submission" date="2023-10" db="EMBL/GenBank/DDBJ databases">
        <authorList>
            <person name="Chen Y."/>
            <person name="Shah S."/>
            <person name="Dougan E. K."/>
            <person name="Thang M."/>
            <person name="Chan C."/>
        </authorList>
    </citation>
    <scope>NUCLEOTIDE SEQUENCE [LARGE SCALE GENOMIC DNA]</scope>
</reference>
<gene>
    <name evidence="2" type="ORF">PCOR1329_LOCUS14509</name>
</gene>
<organism evidence="2 3">
    <name type="scientific">Prorocentrum cordatum</name>
    <dbReference type="NCBI Taxonomy" id="2364126"/>
    <lineage>
        <taxon>Eukaryota</taxon>
        <taxon>Sar</taxon>
        <taxon>Alveolata</taxon>
        <taxon>Dinophyceae</taxon>
        <taxon>Prorocentrales</taxon>
        <taxon>Prorocentraceae</taxon>
        <taxon>Prorocentrum</taxon>
    </lineage>
</organism>
<feature type="compositionally biased region" description="Basic and acidic residues" evidence="1">
    <location>
        <begin position="139"/>
        <end position="150"/>
    </location>
</feature>
<feature type="region of interest" description="Disordered" evidence="1">
    <location>
        <begin position="93"/>
        <end position="150"/>
    </location>
</feature>
<feature type="region of interest" description="Disordered" evidence="1">
    <location>
        <begin position="1"/>
        <end position="26"/>
    </location>
</feature>
<evidence type="ECO:0000313" key="3">
    <source>
        <dbReference type="Proteomes" id="UP001189429"/>
    </source>
</evidence>
<keyword evidence="3" id="KW-1185">Reference proteome</keyword>
<proteinExistence type="predicted"/>
<comment type="caution">
    <text evidence="2">The sequence shown here is derived from an EMBL/GenBank/DDBJ whole genome shotgun (WGS) entry which is preliminary data.</text>
</comment>
<feature type="compositionally biased region" description="Polar residues" evidence="1">
    <location>
        <begin position="1"/>
        <end position="13"/>
    </location>
</feature>
<protein>
    <submittedName>
        <fullName evidence="2">Uncharacterized protein</fullName>
    </submittedName>
</protein>
<dbReference type="EMBL" id="CAUYUJ010004336">
    <property type="protein sequence ID" value="CAK0809193.1"/>
    <property type="molecule type" value="Genomic_DNA"/>
</dbReference>
<accession>A0ABN9QVS7</accession>
<dbReference type="Proteomes" id="UP001189429">
    <property type="component" value="Unassembled WGS sequence"/>
</dbReference>
<evidence type="ECO:0000256" key="1">
    <source>
        <dbReference type="SAM" id="MobiDB-lite"/>
    </source>
</evidence>
<sequence>MSNTPTLGAQTHAHNPLPQRPPGRPVFGRKALALAVRLRLLGPGAECPPALRAVLTFPEPSMASWGLRAGKGSGVAQHWFPPHFPEGAEAGRAREGWGHFGPGPPLRHRSGRAHRFKATGRSRASPANVPVCGSSAVQEQREKLLMEDDD</sequence>